<dbReference type="CDD" id="cd08977">
    <property type="entry name" value="SusD"/>
    <property type="match status" value="1"/>
</dbReference>
<reference evidence="8 9" key="1">
    <citation type="submission" date="2016-11" db="EMBL/GenBank/DDBJ databases">
        <title>Whole Genome Sequencing of Mucilaginibacter polytrichastri RG4-7(T) isolated from the moss sample.</title>
        <authorList>
            <person name="Li Y."/>
        </authorList>
    </citation>
    <scope>NUCLEOTIDE SEQUENCE [LARGE SCALE GENOMIC DNA]</scope>
    <source>
        <strain evidence="8 9">RG4-7</strain>
    </source>
</reference>
<dbReference type="SUPFAM" id="SSF48452">
    <property type="entry name" value="TPR-like"/>
    <property type="match status" value="1"/>
</dbReference>
<dbReference type="Gene3D" id="1.10.3780.10">
    <property type="entry name" value="SusD-like"/>
    <property type="match status" value="1"/>
</dbReference>
<dbReference type="Proteomes" id="UP000186720">
    <property type="component" value="Unassembled WGS sequence"/>
</dbReference>
<dbReference type="OrthoDB" id="9783641at2"/>
<dbReference type="EMBL" id="MPPL01000001">
    <property type="protein sequence ID" value="OKS85516.1"/>
    <property type="molecule type" value="Genomic_DNA"/>
</dbReference>
<accession>A0A1Q5ZUT4</accession>
<evidence type="ECO:0000256" key="4">
    <source>
        <dbReference type="ARBA" id="ARBA00023136"/>
    </source>
</evidence>
<comment type="subcellular location">
    <subcellularLocation>
        <location evidence="1">Cell outer membrane</location>
    </subcellularLocation>
</comment>
<feature type="domain" description="SusD-like N-terminal" evidence="7">
    <location>
        <begin position="111"/>
        <end position="245"/>
    </location>
</feature>
<dbReference type="STRING" id="1302689.RG47T_0962"/>
<keyword evidence="3" id="KW-0732">Signal</keyword>
<evidence type="ECO:0000256" key="2">
    <source>
        <dbReference type="ARBA" id="ARBA00006275"/>
    </source>
</evidence>
<proteinExistence type="inferred from homology"/>
<keyword evidence="5" id="KW-0998">Cell outer membrane</keyword>
<sequence length="529" mass="57184">MKNNLIKTFILAALLTGGLASCKKELNRNPINTATADVVYSTAVGYKEALAKVYGAYALTGSTGSSSSDLGGIDAGTSDFLRLYWNAQELPTDEAICAWGDVGLHDFHDMNWTSSNTFLNGLYTRCVYQITVANSFIAQSTDDKLASRGITGADADNVRHYRAEARFLRAYQYWVLMDLFASPPFVDENSPIGKVYPTQISRADLFAYVESELKAIDASLVAPRANEYGRADQAADWALLSRLYLNAEVYLGSGKGRYTDAATYAAKVIGSGYTLNTSYANLFKGDNNLNNPETILSINYDGVNSQTYGGTTFLINSCLNSALNPAAYGVASGGWGGNRAVSTLPATIFGDYSGNTDKRAMFAGPKITNDDESTFTDGLAVVKFTNMTSAGVAAASPNGVFCSTDFPIFRLAEMYLTYSEALLRGGTGTAGSALQYFNLIRTRAYGNTSGNVSSITLNDILNERGREFYFEAARRTDLIRFGLFNSSSYVWPWKGGVIAGKGVESFRTIYPIPAPDLSANPNLKQNTGY</sequence>
<name>A0A1Q5ZUT4_9SPHI</name>
<evidence type="ECO:0000313" key="9">
    <source>
        <dbReference type="Proteomes" id="UP000186720"/>
    </source>
</evidence>
<evidence type="ECO:0000313" key="8">
    <source>
        <dbReference type="EMBL" id="OKS85516.1"/>
    </source>
</evidence>
<keyword evidence="9" id="KW-1185">Reference proteome</keyword>
<dbReference type="InterPro" id="IPR012944">
    <property type="entry name" value="SusD_RagB_dom"/>
</dbReference>
<dbReference type="AlphaFoldDB" id="A0A1Q5ZUT4"/>
<gene>
    <name evidence="8" type="ORF">RG47T_0962</name>
</gene>
<comment type="caution">
    <text evidence="8">The sequence shown here is derived from an EMBL/GenBank/DDBJ whole genome shotgun (WGS) entry which is preliminary data.</text>
</comment>
<dbReference type="Gene3D" id="1.25.40.10">
    <property type="entry name" value="Tetratricopeptide repeat domain"/>
    <property type="match status" value="1"/>
</dbReference>
<feature type="domain" description="RagB/SusD" evidence="6">
    <location>
        <begin position="358"/>
        <end position="529"/>
    </location>
</feature>
<dbReference type="PROSITE" id="PS51257">
    <property type="entry name" value="PROKAR_LIPOPROTEIN"/>
    <property type="match status" value="1"/>
</dbReference>
<evidence type="ECO:0000259" key="6">
    <source>
        <dbReference type="Pfam" id="PF07980"/>
    </source>
</evidence>
<evidence type="ECO:0000256" key="3">
    <source>
        <dbReference type="ARBA" id="ARBA00022729"/>
    </source>
</evidence>
<dbReference type="Pfam" id="PF14322">
    <property type="entry name" value="SusD-like_3"/>
    <property type="match status" value="1"/>
</dbReference>
<organism evidence="8 9">
    <name type="scientific">Mucilaginibacter polytrichastri</name>
    <dbReference type="NCBI Taxonomy" id="1302689"/>
    <lineage>
        <taxon>Bacteria</taxon>
        <taxon>Pseudomonadati</taxon>
        <taxon>Bacteroidota</taxon>
        <taxon>Sphingobacteriia</taxon>
        <taxon>Sphingobacteriales</taxon>
        <taxon>Sphingobacteriaceae</taxon>
        <taxon>Mucilaginibacter</taxon>
    </lineage>
</organism>
<dbReference type="RefSeq" id="WP_074488344.1">
    <property type="nucleotide sequence ID" value="NZ_FPAM01000001.1"/>
</dbReference>
<protein>
    <recommendedName>
        <fullName evidence="10">RagB/SusD domain-containing protein</fullName>
    </recommendedName>
</protein>
<evidence type="ECO:0008006" key="10">
    <source>
        <dbReference type="Google" id="ProtNLM"/>
    </source>
</evidence>
<evidence type="ECO:0000256" key="1">
    <source>
        <dbReference type="ARBA" id="ARBA00004442"/>
    </source>
</evidence>
<evidence type="ECO:0000259" key="7">
    <source>
        <dbReference type="Pfam" id="PF14322"/>
    </source>
</evidence>
<dbReference type="Pfam" id="PF07980">
    <property type="entry name" value="SusD_RagB"/>
    <property type="match status" value="1"/>
</dbReference>
<dbReference type="Gene3D" id="1.25.40.390">
    <property type="match status" value="1"/>
</dbReference>
<dbReference type="InterPro" id="IPR011990">
    <property type="entry name" value="TPR-like_helical_dom_sf"/>
</dbReference>
<keyword evidence="4" id="KW-0472">Membrane</keyword>
<comment type="similarity">
    <text evidence="2">Belongs to the SusD family.</text>
</comment>
<dbReference type="GO" id="GO:0009279">
    <property type="term" value="C:cell outer membrane"/>
    <property type="evidence" value="ECO:0007669"/>
    <property type="project" value="UniProtKB-SubCell"/>
</dbReference>
<dbReference type="InterPro" id="IPR033985">
    <property type="entry name" value="SusD-like_N"/>
</dbReference>
<evidence type="ECO:0000256" key="5">
    <source>
        <dbReference type="ARBA" id="ARBA00023237"/>
    </source>
</evidence>